<feature type="compositionally biased region" description="Basic and acidic residues" evidence="1">
    <location>
        <begin position="309"/>
        <end position="318"/>
    </location>
</feature>
<dbReference type="EMBL" id="KZ679129">
    <property type="protein sequence ID" value="PTB78595.1"/>
    <property type="molecule type" value="Genomic_DNA"/>
</dbReference>
<proteinExistence type="predicted"/>
<feature type="region of interest" description="Disordered" evidence="1">
    <location>
        <begin position="444"/>
        <end position="491"/>
    </location>
</feature>
<dbReference type="AlphaFoldDB" id="A0A2T4CAL5"/>
<evidence type="ECO:0000313" key="3">
    <source>
        <dbReference type="EMBL" id="PTB78595.1"/>
    </source>
</evidence>
<feature type="transmembrane region" description="Helical" evidence="2">
    <location>
        <begin position="44"/>
        <end position="71"/>
    </location>
</feature>
<sequence>MCLPENKVQEQIEARREKSTTQQAMGGAARVFGREPERANHPIGLGWLLAIALCGGILLFTTVGLLLVWWVKKSRSPGPQTVYGYAATETSFMPPTSTSRLIKRRLLGGGGGEGGSGSFSKLSSRLSSRFSLLLPGGSSSHAAPPAAAASALPTHNNEGFALPERRRTVSRGRKRSRSWVDEDDLHGPRIARSKRSARDSWFGVVPTLPSVEAAPLPEVVEVEEESSRRVHVGAGVPLQHPQPRWIPRSQTEPGLIPMAAAAAAYPVELPTGVAPAAAAAGPVRMSAPQVAHVRPSATDSNLKGILRSTEMRLSDRTSRPPVTVSRSSAVRGSPTKGHRTSSSARSSNGFPLSGSPPKSGLPNTTSMSSIGSAANSLIAAATQELELPGRSSSPTKAKGVRFEEQLLGSGDLEKPQYKTVLSQNPQTHSPQRQFSQIALIHHPPAQSEVQQHPPQTTCPERRMSLDSDKSSSLSTLYSTNEPEEERPRPRMDYDPFVEKDGQGRWPNWQPRQRLAHNDSQRRAKTLSSASLTRIIMGEPAGPPPLRPLSAISQPDMAYGGLMPPLMLDPRSVSFARDAGANGLASPQMPYLNEAPSGVSFVSMSVESDAGEVPASEAPKADWHDSSDSTSSSPTTPTGQTGFPDMSSSSSPYDEREIMSLLMATAPPQRALPLPPPSMTGTDGAIVAVLPPSPGSRLARRGSNASSVYTFDTFLAEQSTALAPSPSRRSIIHPIIEGPRLSSTIAELRRMNSVLSTYSVASIASTVAEGDSPTLPASLSGSGSGLAKSRSVLFGPASIGSRHYLNVGNTRSLASSGSRRFGARGSRHRRAETCYYGKDSSSQGLGVGLGLRLACIVDEPVDVDPQRRTQSLVCDPGMEILEGVVPPRGLLSQKLGPVEELIAAEQRLDAHRASVESLGLYDKDGFLISSPERDAKRRGLRI</sequence>
<evidence type="ECO:0000256" key="1">
    <source>
        <dbReference type="SAM" id="MobiDB-lite"/>
    </source>
</evidence>
<feature type="compositionally biased region" description="Low complexity" evidence="1">
    <location>
        <begin position="141"/>
        <end position="153"/>
    </location>
</feature>
<feature type="compositionally biased region" description="Basic residues" evidence="1">
    <location>
        <begin position="168"/>
        <end position="177"/>
    </location>
</feature>
<dbReference type="OrthoDB" id="4760011at2759"/>
<feature type="region of interest" description="Disordered" evidence="1">
    <location>
        <begin position="141"/>
        <end position="182"/>
    </location>
</feature>
<keyword evidence="2" id="KW-0812">Transmembrane</keyword>
<dbReference type="Proteomes" id="UP000240760">
    <property type="component" value="Unassembled WGS sequence"/>
</dbReference>
<evidence type="ECO:0000256" key="2">
    <source>
        <dbReference type="SAM" id="Phobius"/>
    </source>
</evidence>
<feature type="compositionally biased region" description="Polar residues" evidence="1">
    <location>
        <begin position="447"/>
        <end position="458"/>
    </location>
</feature>
<keyword evidence="4" id="KW-1185">Reference proteome</keyword>
<feature type="region of interest" description="Disordered" evidence="1">
    <location>
        <begin position="288"/>
        <end position="368"/>
    </location>
</feature>
<evidence type="ECO:0000313" key="4">
    <source>
        <dbReference type="Proteomes" id="UP000240760"/>
    </source>
</evidence>
<feature type="compositionally biased region" description="Low complexity" evidence="1">
    <location>
        <begin position="470"/>
        <end position="479"/>
    </location>
</feature>
<name>A0A2T4CAL5_TRILO</name>
<gene>
    <name evidence="3" type="ORF">M440DRAFT_1197340</name>
</gene>
<keyword evidence="2" id="KW-0472">Membrane</keyword>
<feature type="compositionally biased region" description="Polar residues" evidence="1">
    <location>
        <begin position="340"/>
        <end position="350"/>
    </location>
</feature>
<accession>A0A2T4CAL5</accession>
<feature type="compositionally biased region" description="Low complexity" evidence="1">
    <location>
        <begin position="351"/>
        <end position="362"/>
    </location>
</feature>
<feature type="region of interest" description="Disordered" evidence="1">
    <location>
        <begin position="607"/>
        <end position="651"/>
    </location>
</feature>
<organism evidence="3 4">
    <name type="scientific">Trichoderma longibrachiatum ATCC 18648</name>
    <dbReference type="NCBI Taxonomy" id="983965"/>
    <lineage>
        <taxon>Eukaryota</taxon>
        <taxon>Fungi</taxon>
        <taxon>Dikarya</taxon>
        <taxon>Ascomycota</taxon>
        <taxon>Pezizomycotina</taxon>
        <taxon>Sordariomycetes</taxon>
        <taxon>Hypocreomycetidae</taxon>
        <taxon>Hypocreales</taxon>
        <taxon>Hypocreaceae</taxon>
        <taxon>Trichoderma</taxon>
    </lineage>
</organism>
<keyword evidence="2" id="KW-1133">Transmembrane helix</keyword>
<reference evidence="3 4" key="1">
    <citation type="submission" date="2016-07" db="EMBL/GenBank/DDBJ databases">
        <title>Multiple horizontal gene transfer events from other fungi enriched the ability of initially mycotrophic Trichoderma (Ascomycota) to feed on dead plant biomass.</title>
        <authorList>
            <consortium name="DOE Joint Genome Institute"/>
            <person name="Aerts A."/>
            <person name="Atanasova L."/>
            <person name="Chenthamara K."/>
            <person name="Zhang J."/>
            <person name="Grujic M."/>
            <person name="Henrissat B."/>
            <person name="Kuo A."/>
            <person name="Salamov A."/>
            <person name="Lipzen A."/>
            <person name="Labutti K."/>
            <person name="Barry K."/>
            <person name="Miao Y."/>
            <person name="Rahimi M.J."/>
            <person name="Shen Q."/>
            <person name="Grigoriev I.V."/>
            <person name="Kubicek C.P."/>
            <person name="Druzhinina I.S."/>
        </authorList>
    </citation>
    <scope>NUCLEOTIDE SEQUENCE [LARGE SCALE GENOMIC DNA]</scope>
    <source>
        <strain evidence="3 4">ATCC 18648</strain>
    </source>
</reference>
<protein>
    <submittedName>
        <fullName evidence="3">Uncharacterized protein</fullName>
    </submittedName>
</protein>
<feature type="compositionally biased region" description="Basic and acidic residues" evidence="1">
    <location>
        <begin position="459"/>
        <end position="469"/>
    </location>
</feature>
<feature type="compositionally biased region" description="Low complexity" evidence="1">
    <location>
        <begin position="627"/>
        <end position="637"/>
    </location>
</feature>